<comment type="caution">
    <text evidence="1">The sequence shown here is derived from an EMBL/GenBank/DDBJ whole genome shotgun (WGS) entry which is preliminary data.</text>
</comment>
<gene>
    <name evidence="1" type="ORF">GBG19_00505</name>
</gene>
<proteinExistence type="predicted"/>
<dbReference type="EMBL" id="WFKK01000001">
    <property type="protein sequence ID" value="KAB7891349.1"/>
    <property type="molecule type" value="Genomic_DNA"/>
</dbReference>
<name>A0A6L4WWW6_9BACT</name>
<reference evidence="1 2" key="1">
    <citation type="submission" date="2019-10" db="EMBL/GenBank/DDBJ databases">
        <title>Poseidonibacter ostreae sp. nov., isolated from the gut of the Ostrea denselamellosa.</title>
        <authorList>
            <person name="Choi A."/>
        </authorList>
    </citation>
    <scope>NUCLEOTIDE SEQUENCE [LARGE SCALE GENOMIC DNA]</scope>
    <source>
        <strain evidence="1 2">SJOD-M-33</strain>
    </source>
</reference>
<evidence type="ECO:0000313" key="2">
    <source>
        <dbReference type="Proteomes" id="UP000472839"/>
    </source>
</evidence>
<sequence length="79" mass="9116">MENVVVTLEACVMACYQNDDFVREFNRLNNTDIKKNTTPIDKAIDEATGKNKEELELFVEIVDKTVYRTFLSLKNKKGL</sequence>
<evidence type="ECO:0000313" key="1">
    <source>
        <dbReference type="EMBL" id="KAB7891349.1"/>
    </source>
</evidence>
<protein>
    <submittedName>
        <fullName evidence="1">Uncharacterized protein</fullName>
    </submittedName>
</protein>
<organism evidence="1 2">
    <name type="scientific">Poseidonibacter ostreae</name>
    <dbReference type="NCBI Taxonomy" id="2654171"/>
    <lineage>
        <taxon>Bacteria</taxon>
        <taxon>Pseudomonadati</taxon>
        <taxon>Campylobacterota</taxon>
        <taxon>Epsilonproteobacteria</taxon>
        <taxon>Campylobacterales</taxon>
        <taxon>Arcobacteraceae</taxon>
        <taxon>Poseidonibacter</taxon>
    </lineage>
</organism>
<dbReference type="AlphaFoldDB" id="A0A6L4WWW6"/>
<dbReference type="RefSeq" id="WP_152279452.1">
    <property type="nucleotide sequence ID" value="NZ_WFKK01000001.1"/>
</dbReference>
<accession>A0A6L4WWW6</accession>
<dbReference type="Proteomes" id="UP000472839">
    <property type="component" value="Unassembled WGS sequence"/>
</dbReference>